<keyword evidence="4 8" id="KW-1133">Transmembrane helix</keyword>
<feature type="transmembrane region" description="Helical" evidence="8">
    <location>
        <begin position="221"/>
        <end position="243"/>
    </location>
</feature>
<feature type="transmembrane region" description="Helical" evidence="8">
    <location>
        <begin position="397"/>
        <end position="424"/>
    </location>
</feature>
<feature type="compositionally biased region" description="Basic and acidic residues" evidence="7">
    <location>
        <begin position="13"/>
        <end position="24"/>
    </location>
</feature>
<evidence type="ECO:0000256" key="2">
    <source>
        <dbReference type="ARBA" id="ARBA00022475"/>
    </source>
</evidence>
<reference evidence="10 11" key="1">
    <citation type="submission" date="2016-10" db="EMBL/GenBank/DDBJ databases">
        <authorList>
            <person name="Varghese N."/>
            <person name="Submissions S."/>
        </authorList>
    </citation>
    <scope>NUCLEOTIDE SEQUENCE [LARGE SCALE GENOMIC DNA]</scope>
    <source>
        <strain evidence="10 11">IAM 15147</strain>
    </source>
</reference>
<evidence type="ECO:0000259" key="9">
    <source>
        <dbReference type="Pfam" id="PF02687"/>
    </source>
</evidence>
<keyword evidence="11" id="KW-1185">Reference proteome</keyword>
<feature type="transmembrane region" description="Helical" evidence="8">
    <location>
        <begin position="345"/>
        <end position="376"/>
    </location>
</feature>
<gene>
    <name evidence="10" type="ORF">SAMN04487783_2342</name>
</gene>
<feature type="transmembrane region" description="Helical" evidence="8">
    <location>
        <begin position="31"/>
        <end position="51"/>
    </location>
</feature>
<feature type="transmembrane region" description="Helical" evidence="8">
    <location>
        <begin position="303"/>
        <end position="325"/>
    </location>
</feature>
<dbReference type="PANTHER" id="PTHR30572">
    <property type="entry name" value="MEMBRANE COMPONENT OF TRANSPORTER-RELATED"/>
    <property type="match status" value="1"/>
</dbReference>
<dbReference type="Proteomes" id="UP000198506">
    <property type="component" value="Unassembled WGS sequence"/>
</dbReference>
<evidence type="ECO:0000313" key="11">
    <source>
        <dbReference type="Proteomes" id="UP000198506"/>
    </source>
</evidence>
<keyword evidence="2" id="KW-1003">Cell membrane</keyword>
<feature type="domain" description="ABC3 transporter permease C-terminal" evidence="9">
    <location>
        <begin position="356"/>
        <end position="476"/>
    </location>
</feature>
<evidence type="ECO:0000256" key="7">
    <source>
        <dbReference type="SAM" id="MobiDB-lite"/>
    </source>
</evidence>
<comment type="subcellular location">
    <subcellularLocation>
        <location evidence="1">Cell membrane</location>
        <topology evidence="1">Multi-pass membrane protein</topology>
    </subcellularLocation>
</comment>
<dbReference type="PANTHER" id="PTHR30572:SF4">
    <property type="entry name" value="ABC TRANSPORTER PERMEASE YTRF"/>
    <property type="match status" value="1"/>
</dbReference>
<dbReference type="GO" id="GO:0022857">
    <property type="term" value="F:transmembrane transporter activity"/>
    <property type="evidence" value="ECO:0007669"/>
    <property type="project" value="TreeGrafter"/>
</dbReference>
<comment type="caution">
    <text evidence="10">The sequence shown here is derived from an EMBL/GenBank/DDBJ whole genome shotgun (WGS) entry which is preliminary data.</text>
</comment>
<evidence type="ECO:0000256" key="3">
    <source>
        <dbReference type="ARBA" id="ARBA00022692"/>
    </source>
</evidence>
<dbReference type="GO" id="GO:0005886">
    <property type="term" value="C:plasma membrane"/>
    <property type="evidence" value="ECO:0007669"/>
    <property type="project" value="UniProtKB-SubCell"/>
</dbReference>
<sequence length="483" mass="48182">MSAAAVTDARAPGGEHRTRRRADATSRTGQGLAFAVSVLAAAFGTSLATLMEHAARALYGEAMIAGSGTARIMLAIAGVLLIGVSVVVGAIVARQAFTGAVEDLRGELALRRLLGASSRGERRRVLRGFVLVGAGGALAGWLAGVLVAIPVSALLASLGERMDIAGMPAIEPWAAVPALAVAVAAALSAQLATREVLAVSPLEALRGAEVDVETTVQRRRVAGIVTLVVGAALLAGSVALSLVTPLAVLVGFAGGVVSVAGIIALAPAVVPPLVAIASRAFGRGVPARAAAGTLATHPGRTSALVLSLFAGAAVVTMMVTAGSSLTSAVVSIERTPEFKAELESIYGGVTTVITAIVGFSAVLAVLGFVAAMLLSVRRRTREIGLLRMLGLRRGQTRTMLLAEAGAITVVAVTTGFGMGVLYGWIGTQSMVASVAGVVSTAPVIPWGLPVALLVGGLVVALAASLPAGLRAASVPPLAAVAAD</sequence>
<accession>A0AA94HP55</accession>
<evidence type="ECO:0000256" key="5">
    <source>
        <dbReference type="ARBA" id="ARBA00023136"/>
    </source>
</evidence>
<protein>
    <submittedName>
        <fullName evidence="10">ABC transport system permease protein</fullName>
    </submittedName>
</protein>
<feature type="transmembrane region" description="Helical" evidence="8">
    <location>
        <begin position="71"/>
        <end position="93"/>
    </location>
</feature>
<dbReference type="AlphaFoldDB" id="A0AA94HP55"/>
<feature type="transmembrane region" description="Helical" evidence="8">
    <location>
        <begin position="249"/>
        <end position="282"/>
    </location>
</feature>
<dbReference type="InterPro" id="IPR003838">
    <property type="entry name" value="ABC3_permease_C"/>
</dbReference>
<evidence type="ECO:0000256" key="1">
    <source>
        <dbReference type="ARBA" id="ARBA00004651"/>
    </source>
</evidence>
<feature type="transmembrane region" description="Helical" evidence="8">
    <location>
        <begin position="173"/>
        <end position="192"/>
    </location>
</feature>
<name>A0AA94HP55_9MICO</name>
<organism evidence="10 11">
    <name type="scientific">Agrococcus baldri</name>
    <dbReference type="NCBI Taxonomy" id="153730"/>
    <lineage>
        <taxon>Bacteria</taxon>
        <taxon>Bacillati</taxon>
        <taxon>Actinomycetota</taxon>
        <taxon>Actinomycetes</taxon>
        <taxon>Micrococcales</taxon>
        <taxon>Microbacteriaceae</taxon>
        <taxon>Agrococcus</taxon>
    </lineage>
</organism>
<dbReference type="InterPro" id="IPR050250">
    <property type="entry name" value="Macrolide_Exporter_MacB"/>
</dbReference>
<evidence type="ECO:0000256" key="6">
    <source>
        <dbReference type="ARBA" id="ARBA00038076"/>
    </source>
</evidence>
<comment type="similarity">
    <text evidence="6">Belongs to the ABC-4 integral membrane protein family.</text>
</comment>
<evidence type="ECO:0000313" key="10">
    <source>
        <dbReference type="EMBL" id="SFS16694.1"/>
    </source>
</evidence>
<dbReference type="Pfam" id="PF02687">
    <property type="entry name" value="FtsX"/>
    <property type="match status" value="1"/>
</dbReference>
<proteinExistence type="inferred from homology"/>
<keyword evidence="3 8" id="KW-0812">Transmembrane</keyword>
<keyword evidence="5 8" id="KW-0472">Membrane</keyword>
<feature type="transmembrane region" description="Helical" evidence="8">
    <location>
        <begin position="444"/>
        <end position="463"/>
    </location>
</feature>
<evidence type="ECO:0000256" key="4">
    <source>
        <dbReference type="ARBA" id="ARBA00022989"/>
    </source>
</evidence>
<dbReference type="EMBL" id="FOZN01000003">
    <property type="protein sequence ID" value="SFS16694.1"/>
    <property type="molecule type" value="Genomic_DNA"/>
</dbReference>
<evidence type="ECO:0000256" key="8">
    <source>
        <dbReference type="SAM" id="Phobius"/>
    </source>
</evidence>
<feature type="transmembrane region" description="Helical" evidence="8">
    <location>
        <begin position="129"/>
        <end position="153"/>
    </location>
</feature>
<feature type="region of interest" description="Disordered" evidence="7">
    <location>
        <begin position="1"/>
        <end position="26"/>
    </location>
</feature>